<dbReference type="Proteomes" id="UP000051461">
    <property type="component" value="Unassembled WGS sequence"/>
</dbReference>
<keyword evidence="2" id="KW-1185">Reference proteome</keyword>
<gene>
    <name evidence="1" type="ORF">FC07_GL000835</name>
</gene>
<dbReference type="Gene3D" id="1.10.287.800">
    <property type="entry name" value="protein ne1242"/>
    <property type="match status" value="1"/>
</dbReference>
<proteinExistence type="predicted"/>
<evidence type="ECO:0000313" key="1">
    <source>
        <dbReference type="EMBL" id="KRK34269.1"/>
    </source>
</evidence>
<name>A0A0R1GJQ3_9LACO</name>
<evidence type="ECO:0000313" key="2">
    <source>
        <dbReference type="Proteomes" id="UP000051461"/>
    </source>
</evidence>
<organism evidence="1 2">
    <name type="scientific">Loigolactobacillus bifermentans DSM 20003</name>
    <dbReference type="NCBI Taxonomy" id="1423726"/>
    <lineage>
        <taxon>Bacteria</taxon>
        <taxon>Bacillati</taxon>
        <taxon>Bacillota</taxon>
        <taxon>Bacilli</taxon>
        <taxon>Lactobacillales</taxon>
        <taxon>Lactobacillaceae</taxon>
        <taxon>Loigolactobacillus</taxon>
    </lineage>
</organism>
<sequence>MKNNSGADKMFNYSTYQTLPDALTFEQALALYNQIHIPEAENDADFNELWQDVVRSAVTYVADRNQWQLMTTTEKAAFDHRRTLDHNSYMATVVALGRYCNRQWQVDWLPLLGTPEQNRKRFGDFAGYLVLFGNLAAR</sequence>
<comment type="caution">
    <text evidence="1">The sequence shown here is derived from an EMBL/GenBank/DDBJ whole genome shotgun (WGS) entry which is preliminary data.</text>
</comment>
<dbReference type="PATRIC" id="fig|1423726.3.peg.858"/>
<dbReference type="AlphaFoldDB" id="A0A0R1GJQ3"/>
<dbReference type="EMBL" id="AZDA01000093">
    <property type="protein sequence ID" value="KRK34269.1"/>
    <property type="molecule type" value="Genomic_DNA"/>
</dbReference>
<reference evidence="1 2" key="1">
    <citation type="journal article" date="2015" name="Genome Announc.">
        <title>Expanding the biotechnology potential of lactobacilli through comparative genomics of 213 strains and associated genera.</title>
        <authorList>
            <person name="Sun Z."/>
            <person name="Harris H.M."/>
            <person name="McCann A."/>
            <person name="Guo C."/>
            <person name="Argimon S."/>
            <person name="Zhang W."/>
            <person name="Yang X."/>
            <person name="Jeffery I.B."/>
            <person name="Cooney J.C."/>
            <person name="Kagawa T.F."/>
            <person name="Liu W."/>
            <person name="Song Y."/>
            <person name="Salvetti E."/>
            <person name="Wrobel A."/>
            <person name="Rasinkangas P."/>
            <person name="Parkhill J."/>
            <person name="Rea M.C."/>
            <person name="O'Sullivan O."/>
            <person name="Ritari J."/>
            <person name="Douillard F.P."/>
            <person name="Paul Ross R."/>
            <person name="Yang R."/>
            <person name="Briner A.E."/>
            <person name="Felis G.E."/>
            <person name="de Vos W.M."/>
            <person name="Barrangou R."/>
            <person name="Klaenhammer T.R."/>
            <person name="Caufield P.W."/>
            <person name="Cui Y."/>
            <person name="Zhang H."/>
            <person name="O'Toole P.W."/>
        </authorList>
    </citation>
    <scope>NUCLEOTIDE SEQUENCE [LARGE SCALE GENOMIC DNA]</scope>
    <source>
        <strain evidence="1 2">DSM 20003</strain>
    </source>
</reference>
<protein>
    <submittedName>
        <fullName evidence="1">Uncharacterized protein</fullName>
    </submittedName>
</protein>
<accession>A0A0R1GJQ3</accession>